<dbReference type="AlphaFoldDB" id="K8WSM1"/>
<dbReference type="PROSITE" id="PS50931">
    <property type="entry name" value="HTH_LYSR"/>
    <property type="match status" value="1"/>
</dbReference>
<protein>
    <submittedName>
        <fullName evidence="6">LysR family transcriptional regulator</fullName>
    </submittedName>
</protein>
<evidence type="ECO:0000256" key="3">
    <source>
        <dbReference type="ARBA" id="ARBA00023125"/>
    </source>
</evidence>
<evidence type="ECO:0000256" key="4">
    <source>
        <dbReference type="ARBA" id="ARBA00023163"/>
    </source>
</evidence>
<keyword evidence="4" id="KW-0804">Transcription</keyword>
<evidence type="ECO:0000313" key="7">
    <source>
        <dbReference type="Proteomes" id="UP000009336"/>
    </source>
</evidence>
<dbReference type="InterPro" id="IPR050176">
    <property type="entry name" value="LTTR"/>
</dbReference>
<organism evidence="6 7">
    <name type="scientific">Providencia burhodogranariea DSM 19968</name>
    <dbReference type="NCBI Taxonomy" id="1141662"/>
    <lineage>
        <taxon>Bacteria</taxon>
        <taxon>Pseudomonadati</taxon>
        <taxon>Pseudomonadota</taxon>
        <taxon>Gammaproteobacteria</taxon>
        <taxon>Enterobacterales</taxon>
        <taxon>Morganellaceae</taxon>
        <taxon>Providencia</taxon>
    </lineage>
</organism>
<dbReference type="GO" id="GO:0003677">
    <property type="term" value="F:DNA binding"/>
    <property type="evidence" value="ECO:0007669"/>
    <property type="project" value="UniProtKB-KW"/>
</dbReference>
<dbReference type="RefSeq" id="WP_008911157.1">
    <property type="nucleotide sequence ID" value="NZ_KB233222.1"/>
</dbReference>
<evidence type="ECO:0000259" key="5">
    <source>
        <dbReference type="PROSITE" id="PS50931"/>
    </source>
</evidence>
<dbReference type="HOGENOM" id="CLU_039613_1_3_6"/>
<dbReference type="SUPFAM" id="SSF46785">
    <property type="entry name" value="Winged helix' DNA-binding domain"/>
    <property type="match status" value="1"/>
</dbReference>
<dbReference type="InterPro" id="IPR000847">
    <property type="entry name" value="LysR_HTH_N"/>
</dbReference>
<proteinExistence type="inferred from homology"/>
<sequence length="286" mass="31700">MSKQDLEIQWLRTFLSVAHTGSMTASSLHLNRSQSAISMHIKKIEDVLGTRVFNRETKNIQLTSAGHELIRYADTILKIHAQAIHHVSGNEQRGKVSLGIPDDYASYYLSSILRAFSQRYPKIEISLICEPSSQLIPKIESGELDVAIITRDDHSRGIFLISEPLIWAGTAAALILDGGPLPVAMYEFGSEARKKITHILNTMPDGYRVIYNSPYIAGQIAVAESGLAISVLTRCCAPAHLILPVSDILPDLPVLDIAVVRSEFQKENLIANLLVDEIIDTFKRHH</sequence>
<dbReference type="GO" id="GO:0003700">
    <property type="term" value="F:DNA-binding transcription factor activity"/>
    <property type="evidence" value="ECO:0007669"/>
    <property type="project" value="InterPro"/>
</dbReference>
<dbReference type="FunFam" id="1.10.10.10:FF:000001">
    <property type="entry name" value="LysR family transcriptional regulator"/>
    <property type="match status" value="1"/>
</dbReference>
<dbReference type="Gene3D" id="1.10.10.10">
    <property type="entry name" value="Winged helix-like DNA-binding domain superfamily/Winged helix DNA-binding domain"/>
    <property type="match status" value="1"/>
</dbReference>
<keyword evidence="2" id="KW-0805">Transcription regulation</keyword>
<dbReference type="PANTHER" id="PTHR30579:SF7">
    <property type="entry name" value="HTH-TYPE TRANSCRIPTIONAL REGULATOR LRHA-RELATED"/>
    <property type="match status" value="1"/>
</dbReference>
<evidence type="ECO:0000313" key="6">
    <source>
        <dbReference type="EMBL" id="EKT62931.1"/>
    </source>
</evidence>
<dbReference type="PATRIC" id="fig|1141662.3.peg.1142"/>
<dbReference type="OrthoDB" id="646694at2"/>
<dbReference type="PANTHER" id="PTHR30579">
    <property type="entry name" value="TRANSCRIPTIONAL REGULATOR"/>
    <property type="match status" value="1"/>
</dbReference>
<keyword evidence="3" id="KW-0238">DNA-binding</keyword>
<dbReference type="EMBL" id="AKKL01000016">
    <property type="protein sequence ID" value="EKT62931.1"/>
    <property type="molecule type" value="Genomic_DNA"/>
</dbReference>
<feature type="domain" description="HTH lysR-type" evidence="5">
    <location>
        <begin position="6"/>
        <end position="63"/>
    </location>
</feature>
<comment type="caution">
    <text evidence="6">The sequence shown here is derived from an EMBL/GenBank/DDBJ whole genome shotgun (WGS) entry which is preliminary data.</text>
</comment>
<dbReference type="Gene3D" id="3.40.190.10">
    <property type="entry name" value="Periplasmic binding protein-like II"/>
    <property type="match status" value="2"/>
</dbReference>
<dbReference type="Proteomes" id="UP000009336">
    <property type="component" value="Unassembled WGS sequence"/>
</dbReference>
<dbReference type="eggNOG" id="COG0583">
    <property type="taxonomic scope" value="Bacteria"/>
</dbReference>
<dbReference type="SUPFAM" id="SSF53850">
    <property type="entry name" value="Periplasmic binding protein-like II"/>
    <property type="match status" value="1"/>
</dbReference>
<dbReference type="InterPro" id="IPR005119">
    <property type="entry name" value="LysR_subst-bd"/>
</dbReference>
<keyword evidence="7" id="KW-1185">Reference proteome</keyword>
<dbReference type="InterPro" id="IPR036390">
    <property type="entry name" value="WH_DNA-bd_sf"/>
</dbReference>
<accession>K8WSM1</accession>
<evidence type="ECO:0000256" key="1">
    <source>
        <dbReference type="ARBA" id="ARBA00009437"/>
    </source>
</evidence>
<dbReference type="Pfam" id="PF03466">
    <property type="entry name" value="LysR_substrate"/>
    <property type="match status" value="1"/>
</dbReference>
<dbReference type="InterPro" id="IPR036388">
    <property type="entry name" value="WH-like_DNA-bd_sf"/>
</dbReference>
<comment type="similarity">
    <text evidence="1">Belongs to the LysR transcriptional regulatory family.</text>
</comment>
<evidence type="ECO:0000256" key="2">
    <source>
        <dbReference type="ARBA" id="ARBA00023015"/>
    </source>
</evidence>
<reference evidence="6 7" key="1">
    <citation type="journal article" date="2012" name="BMC Genomics">
        <title>Comparative genomics of bacteria in the genus Providencia isolated from wild Drosophila melanogaster.</title>
        <authorList>
            <person name="Galac M.R."/>
            <person name="Lazzaro B.P."/>
        </authorList>
    </citation>
    <scope>NUCLEOTIDE SEQUENCE [LARGE SCALE GENOMIC DNA]</scope>
    <source>
        <strain evidence="6 7">DSM 19968</strain>
    </source>
</reference>
<dbReference type="Pfam" id="PF00126">
    <property type="entry name" value="HTH_1"/>
    <property type="match status" value="1"/>
</dbReference>
<dbReference type="STRING" id="1141662.OOA_05626"/>
<name>K8WSM1_9GAMM</name>
<gene>
    <name evidence="6" type="ORF">OOA_05626</name>
</gene>